<gene>
    <name evidence="1" type="ORF">HPB47_017911</name>
</gene>
<comment type="caution">
    <text evidence="1">The sequence shown here is derived from an EMBL/GenBank/DDBJ whole genome shotgun (WGS) entry which is preliminary data.</text>
</comment>
<organism evidence="1 2">
    <name type="scientific">Ixodes persulcatus</name>
    <name type="common">Taiga tick</name>
    <dbReference type="NCBI Taxonomy" id="34615"/>
    <lineage>
        <taxon>Eukaryota</taxon>
        <taxon>Metazoa</taxon>
        <taxon>Ecdysozoa</taxon>
        <taxon>Arthropoda</taxon>
        <taxon>Chelicerata</taxon>
        <taxon>Arachnida</taxon>
        <taxon>Acari</taxon>
        <taxon>Parasitiformes</taxon>
        <taxon>Ixodida</taxon>
        <taxon>Ixodoidea</taxon>
        <taxon>Ixodidae</taxon>
        <taxon>Ixodinae</taxon>
        <taxon>Ixodes</taxon>
    </lineage>
</organism>
<reference evidence="1 2" key="1">
    <citation type="journal article" date="2020" name="Cell">
        <title>Large-Scale Comparative Analyses of Tick Genomes Elucidate Their Genetic Diversity and Vector Capacities.</title>
        <authorList>
            <consortium name="Tick Genome and Microbiome Consortium (TIGMIC)"/>
            <person name="Jia N."/>
            <person name="Wang J."/>
            <person name="Shi W."/>
            <person name="Du L."/>
            <person name="Sun Y."/>
            <person name="Zhan W."/>
            <person name="Jiang J.F."/>
            <person name="Wang Q."/>
            <person name="Zhang B."/>
            <person name="Ji P."/>
            <person name="Bell-Sakyi L."/>
            <person name="Cui X.M."/>
            <person name="Yuan T.T."/>
            <person name="Jiang B.G."/>
            <person name="Yang W.F."/>
            <person name="Lam T.T."/>
            <person name="Chang Q.C."/>
            <person name="Ding S.J."/>
            <person name="Wang X.J."/>
            <person name="Zhu J.G."/>
            <person name="Ruan X.D."/>
            <person name="Zhao L."/>
            <person name="Wei J.T."/>
            <person name="Ye R.Z."/>
            <person name="Que T.C."/>
            <person name="Du C.H."/>
            <person name="Zhou Y.H."/>
            <person name="Cheng J.X."/>
            <person name="Dai P.F."/>
            <person name="Guo W.B."/>
            <person name="Han X.H."/>
            <person name="Huang E.J."/>
            <person name="Li L.F."/>
            <person name="Wei W."/>
            <person name="Gao Y.C."/>
            <person name="Liu J.Z."/>
            <person name="Shao H.Z."/>
            <person name="Wang X."/>
            <person name="Wang C.C."/>
            <person name="Yang T.C."/>
            <person name="Huo Q.B."/>
            <person name="Li W."/>
            <person name="Chen H.Y."/>
            <person name="Chen S.E."/>
            <person name="Zhou L.G."/>
            <person name="Ni X.B."/>
            <person name="Tian J.H."/>
            <person name="Sheng Y."/>
            <person name="Liu T."/>
            <person name="Pan Y.S."/>
            <person name="Xia L.Y."/>
            <person name="Li J."/>
            <person name="Zhao F."/>
            <person name="Cao W.C."/>
        </authorList>
    </citation>
    <scope>NUCLEOTIDE SEQUENCE [LARGE SCALE GENOMIC DNA]</scope>
    <source>
        <strain evidence="1">Iper-2018</strain>
    </source>
</reference>
<accession>A0AC60QM50</accession>
<sequence length="225" mass="24811">MTDMQQDLHTLGVDLGHLEDSPFAKHLRSLQVLGTDSMFGIVPEGSGISYQHPVSPHGFKTYISPNIVQCGTDASKSVLPTWPVLFTSSNTYLLRTEILSATKTSLLQGLRRKHERRRELRALHGSTEQAAPTSALFLAVPEPFGLGVRSWLARFGEAKRGGVLGVVGNDLALHAVHRHGITHEPHAVRNYERALRCRGHRDYLLWHYGGFIFAMAGSVPGQTCL</sequence>
<protein>
    <submittedName>
        <fullName evidence="1">Uncharacterized protein</fullName>
    </submittedName>
</protein>
<keyword evidence="2" id="KW-1185">Reference proteome</keyword>
<evidence type="ECO:0000313" key="1">
    <source>
        <dbReference type="EMBL" id="KAG0436508.1"/>
    </source>
</evidence>
<dbReference type="EMBL" id="JABSTQ010006905">
    <property type="protein sequence ID" value="KAG0436508.1"/>
    <property type="molecule type" value="Genomic_DNA"/>
</dbReference>
<dbReference type="Proteomes" id="UP000805193">
    <property type="component" value="Unassembled WGS sequence"/>
</dbReference>
<proteinExistence type="predicted"/>
<evidence type="ECO:0000313" key="2">
    <source>
        <dbReference type="Proteomes" id="UP000805193"/>
    </source>
</evidence>
<name>A0AC60QM50_IXOPE</name>